<organism evidence="9 10">
    <name type="scientific">Alkalispirochaeta sphaeroplastigenens</name>
    <dbReference type="NCBI Taxonomy" id="1187066"/>
    <lineage>
        <taxon>Bacteria</taxon>
        <taxon>Pseudomonadati</taxon>
        <taxon>Spirochaetota</taxon>
        <taxon>Spirochaetia</taxon>
        <taxon>Spirochaetales</taxon>
        <taxon>Spirochaetaceae</taxon>
        <taxon>Alkalispirochaeta</taxon>
    </lineage>
</organism>
<dbReference type="InterPro" id="IPR014721">
    <property type="entry name" value="Ribsml_uS5_D2-typ_fold_subgr"/>
</dbReference>
<protein>
    <recommendedName>
        <fullName evidence="7 8">Ribonuclease P protein component</fullName>
        <shortName evidence="7">RNase P protein</shortName>
        <shortName evidence="7">RNaseP protein</shortName>
        <ecNumber evidence="7 8">3.1.26.5</ecNumber>
    </recommendedName>
    <alternativeName>
        <fullName evidence="7">Protein C5</fullName>
    </alternativeName>
</protein>
<comment type="catalytic activity">
    <reaction evidence="7">
        <text>Endonucleolytic cleavage of RNA, removing 5'-extranucleotides from tRNA precursor.</text>
        <dbReference type="EC" id="3.1.26.5"/>
    </reaction>
</comment>
<dbReference type="GO" id="GO:0030677">
    <property type="term" value="C:ribonuclease P complex"/>
    <property type="evidence" value="ECO:0007669"/>
    <property type="project" value="TreeGrafter"/>
</dbReference>
<dbReference type="NCBIfam" id="TIGR00188">
    <property type="entry name" value="rnpA"/>
    <property type="match status" value="1"/>
</dbReference>
<evidence type="ECO:0000256" key="7">
    <source>
        <dbReference type="HAMAP-Rule" id="MF_00227"/>
    </source>
</evidence>
<dbReference type="SUPFAM" id="SSF54211">
    <property type="entry name" value="Ribosomal protein S5 domain 2-like"/>
    <property type="match status" value="1"/>
</dbReference>
<dbReference type="EC" id="3.1.26.5" evidence="7 8"/>
<keyword evidence="4 7" id="KW-0255">Endonuclease</keyword>
<evidence type="ECO:0000256" key="6">
    <source>
        <dbReference type="ARBA" id="ARBA00022884"/>
    </source>
</evidence>
<comment type="function">
    <text evidence="1 7">RNaseP catalyzes the removal of the 5'-leader sequence from pre-tRNA to produce the mature 5'-terminus. It can also cleave other RNA substrates such as 4.5S RNA. The protein component plays an auxiliary but essential role in vivo by binding to the 5'-leader sequence and broadening the substrate specificity of the ribozyme.</text>
</comment>
<comment type="similarity">
    <text evidence="7">Belongs to the RnpA family.</text>
</comment>
<dbReference type="EMBL" id="LPWH01000003">
    <property type="protein sequence ID" value="POR05364.1"/>
    <property type="molecule type" value="Genomic_DNA"/>
</dbReference>
<evidence type="ECO:0000256" key="5">
    <source>
        <dbReference type="ARBA" id="ARBA00022801"/>
    </source>
</evidence>
<comment type="caution">
    <text evidence="9">The sequence shown here is derived from an EMBL/GenBank/DDBJ whole genome shotgun (WGS) entry which is preliminary data.</text>
</comment>
<dbReference type="PANTHER" id="PTHR33992">
    <property type="entry name" value="RIBONUCLEASE P PROTEIN COMPONENT"/>
    <property type="match status" value="1"/>
</dbReference>
<dbReference type="PROSITE" id="PS00648">
    <property type="entry name" value="RIBONUCLEASE_P"/>
    <property type="match status" value="1"/>
</dbReference>
<dbReference type="RefSeq" id="WP_018527006.1">
    <property type="nucleotide sequence ID" value="NZ_LPWH01000003.1"/>
</dbReference>
<dbReference type="GO" id="GO:0004526">
    <property type="term" value="F:ribonuclease P activity"/>
    <property type="evidence" value="ECO:0007669"/>
    <property type="project" value="UniProtKB-UniRule"/>
</dbReference>
<accession>A0A2S4K0S0</accession>
<evidence type="ECO:0000256" key="4">
    <source>
        <dbReference type="ARBA" id="ARBA00022759"/>
    </source>
</evidence>
<dbReference type="AlphaFoldDB" id="A0A2S4K0S0"/>
<evidence type="ECO:0000313" key="9">
    <source>
        <dbReference type="EMBL" id="POR05364.1"/>
    </source>
</evidence>
<dbReference type="InterPro" id="IPR020539">
    <property type="entry name" value="RNase_P_CS"/>
</dbReference>
<evidence type="ECO:0000256" key="3">
    <source>
        <dbReference type="ARBA" id="ARBA00022722"/>
    </source>
</evidence>
<dbReference type="Proteomes" id="UP000237350">
    <property type="component" value="Unassembled WGS sequence"/>
</dbReference>
<evidence type="ECO:0000256" key="8">
    <source>
        <dbReference type="NCBIfam" id="TIGR00188"/>
    </source>
</evidence>
<sequence length="115" mass="13559">MRKNLTKAEILRKKPEISIVFASKVVYRTQGLHLRIVENDLGWSRVLFTTPRMFRGAVARNRARRHVREAYRLIKGQLRGHYDMVFVLYPGLYEFSDRFSQVESLLHRAEAIPQS</sequence>
<gene>
    <name evidence="7" type="primary">rnpA</name>
    <name evidence="9" type="ORF">AU468_01405</name>
</gene>
<dbReference type="InterPro" id="IPR020568">
    <property type="entry name" value="Ribosomal_Su5_D2-typ_SF"/>
</dbReference>
<dbReference type="HAMAP" id="MF_00227">
    <property type="entry name" value="RNase_P"/>
    <property type="match status" value="1"/>
</dbReference>
<dbReference type="GO" id="GO:0042781">
    <property type="term" value="F:3'-tRNA processing endoribonuclease activity"/>
    <property type="evidence" value="ECO:0007669"/>
    <property type="project" value="TreeGrafter"/>
</dbReference>
<keyword evidence="2 7" id="KW-0819">tRNA processing</keyword>
<dbReference type="PANTHER" id="PTHR33992:SF1">
    <property type="entry name" value="RIBONUCLEASE P PROTEIN COMPONENT"/>
    <property type="match status" value="1"/>
</dbReference>
<dbReference type="OrthoDB" id="9810867at2"/>
<dbReference type="GO" id="GO:0000049">
    <property type="term" value="F:tRNA binding"/>
    <property type="evidence" value="ECO:0007669"/>
    <property type="project" value="UniProtKB-UniRule"/>
</dbReference>
<dbReference type="InterPro" id="IPR000100">
    <property type="entry name" value="RNase_P"/>
</dbReference>
<dbReference type="Gene3D" id="3.30.230.10">
    <property type="match status" value="1"/>
</dbReference>
<comment type="subunit">
    <text evidence="7">Consists of a catalytic RNA component (M1 or rnpB) and a protein subunit.</text>
</comment>
<keyword evidence="6 7" id="KW-0694">RNA-binding</keyword>
<keyword evidence="10" id="KW-1185">Reference proteome</keyword>
<dbReference type="Pfam" id="PF00825">
    <property type="entry name" value="Ribonuclease_P"/>
    <property type="match status" value="1"/>
</dbReference>
<keyword evidence="3 7" id="KW-0540">Nuclease</keyword>
<proteinExistence type="inferred from homology"/>
<evidence type="ECO:0000313" key="10">
    <source>
        <dbReference type="Proteomes" id="UP000237350"/>
    </source>
</evidence>
<reference evidence="10" key="1">
    <citation type="submission" date="2015-12" db="EMBL/GenBank/DDBJ databases">
        <authorList>
            <person name="Lodha T.D."/>
            <person name="Chintalapati S."/>
            <person name="Chintalapati V.R."/>
            <person name="Sravanthi T."/>
        </authorList>
    </citation>
    <scope>NUCLEOTIDE SEQUENCE [LARGE SCALE GENOMIC DNA]</scope>
    <source>
        <strain evidence="10">JC133</strain>
    </source>
</reference>
<dbReference type="GO" id="GO:0001682">
    <property type="term" value="P:tRNA 5'-leader removal"/>
    <property type="evidence" value="ECO:0007669"/>
    <property type="project" value="UniProtKB-UniRule"/>
</dbReference>
<evidence type="ECO:0000256" key="1">
    <source>
        <dbReference type="ARBA" id="ARBA00002663"/>
    </source>
</evidence>
<evidence type="ECO:0000256" key="2">
    <source>
        <dbReference type="ARBA" id="ARBA00022694"/>
    </source>
</evidence>
<keyword evidence="5 7" id="KW-0378">Hydrolase</keyword>
<name>A0A2S4K0S0_9SPIO</name>